<protein>
    <submittedName>
        <fullName evidence="2">Structural maintenance of chromosomes protein 5</fullName>
    </submittedName>
</protein>
<proteinExistence type="predicted"/>
<dbReference type="WBParaSite" id="PS1159_v2.g1245.t1">
    <property type="protein sequence ID" value="PS1159_v2.g1245.t1"/>
    <property type="gene ID" value="PS1159_v2.g1245"/>
</dbReference>
<accession>A0AC35F2Q0</accession>
<evidence type="ECO:0000313" key="1">
    <source>
        <dbReference type="Proteomes" id="UP000887580"/>
    </source>
</evidence>
<evidence type="ECO:0000313" key="2">
    <source>
        <dbReference type="WBParaSite" id="PS1159_v2.g1245.t1"/>
    </source>
</evidence>
<sequence>MMDDDVPTFKDEDYPRGSIRKLVFHEFLTYRHVECLPGPSMNVIVGPNGTGKSTIICGICLASGGTPKFLGRSDKLGDFIRHGKLEGYVEMFLKDGNEEGGLRRFKIVLRKPNTAVYYINERKVTHAEHSKAIESYNIQVGNPCTFLAQDKVKSFAEQDSQLLLRNTEKAGTPELIKLHTQLEEKQKEGNEMGGKKNDLKAQLKKIRDEIARVQPLATSYLESQRRNQNIHIFKAKKAFLTYNLNEKDYREKQQEAKDAHEVVQSFNNRKNAVQQKINDYKNLQRGLGMERLVATFNEQRNGLNDKIRRLRHSFDDDALANARREYMNMKSQCENWDKELENIKALKAQFAEKYERLKANPPDKTELDEKEGNWNQLRSQLHREMEANEKVYQGLLYKKRQIEGCIASIEQTLRKKMETLARWHKNETYLRAWDFYTKNKDQFRHPVYVPYLFISTDDKYTKYLNNLVGNKDIGIFIFGCNEDENLLQSKFKISSSVMTPQLTAQNIHHVELDAEMKRMGFIDYACNIFTAPEPVKAYFNSVNYFHKTPIGDESTDRNCEAIAHKINGTVQLFLSNKSRVNIITSRYAHGKITVNRTPLKLDGFIGHMHTSKIRNIEENTDELDNKLREAADRRTTLDGREVEINRMKGAIAELRRKYQHETDQLRIAEQNFQKAERQEKNHGTSKPNLEQAKKALEEMEKTAKEQIPKEVANIVKAFGAYQKEANSHGLKTVQSRRYQALIDLTREEIGEIDLQAQESVERYQEFKAEEERLRTIFLNARKELKDLVGISTTNPANLTRDEHKKIYEDLLKKFEEYKVPETIEEIDNEIQQEEIRAQVGNLRGSKEDVKELARLEQEEQDVNTLVERSDNVIQNWETDMKTLLDQWLTPLKELVAKISENFVNFFGKIGCAGEVRLAVPETNPLNINEYGIDIYVKFRSYNQLRRLTAQQQSGGERSVSTMLYLMALQELCPVPFRCVDEINQGMDPTNERLVFNMMVELLSGNTGHLAHTQYFMLTPKLLPDVLNVKDKPYELKVGT</sequence>
<dbReference type="Proteomes" id="UP000887580">
    <property type="component" value="Unplaced"/>
</dbReference>
<name>A0AC35F2Q0_9BILA</name>
<organism evidence="1 2">
    <name type="scientific">Panagrolaimus sp. PS1159</name>
    <dbReference type="NCBI Taxonomy" id="55785"/>
    <lineage>
        <taxon>Eukaryota</taxon>
        <taxon>Metazoa</taxon>
        <taxon>Ecdysozoa</taxon>
        <taxon>Nematoda</taxon>
        <taxon>Chromadorea</taxon>
        <taxon>Rhabditida</taxon>
        <taxon>Tylenchina</taxon>
        <taxon>Panagrolaimomorpha</taxon>
        <taxon>Panagrolaimoidea</taxon>
        <taxon>Panagrolaimidae</taxon>
        <taxon>Panagrolaimus</taxon>
    </lineage>
</organism>
<reference evidence="2" key="1">
    <citation type="submission" date="2022-11" db="UniProtKB">
        <authorList>
            <consortium name="WormBaseParasite"/>
        </authorList>
    </citation>
    <scope>IDENTIFICATION</scope>
</reference>